<name>A0A1S1YSG8_FLAPC</name>
<reference evidence="8 9" key="1">
    <citation type="journal article" date="2012" name="Int. J. Syst. Evol. Microbiol.">
        <title>Flammeovirga pacifica sp. nov., isolated from deep-sea sediment.</title>
        <authorList>
            <person name="Xu H."/>
            <person name="Fu Y."/>
            <person name="Yang N."/>
            <person name="Ding Z."/>
            <person name="Lai Q."/>
            <person name="Zeng R."/>
        </authorList>
    </citation>
    <scope>NUCLEOTIDE SEQUENCE [LARGE SCALE GENOMIC DNA]</scope>
    <source>
        <strain evidence="9">DSM 24597 / LMG 26175 / WPAGA1</strain>
    </source>
</reference>
<evidence type="ECO:0000313" key="9">
    <source>
        <dbReference type="Proteomes" id="UP000179797"/>
    </source>
</evidence>
<accession>A0A1S1YSG8</accession>
<evidence type="ECO:0000256" key="5">
    <source>
        <dbReference type="ARBA" id="ARBA00023237"/>
    </source>
</evidence>
<evidence type="ECO:0000259" key="7">
    <source>
        <dbReference type="Pfam" id="PF14322"/>
    </source>
</evidence>
<proteinExistence type="inferred from homology"/>
<dbReference type="Gene3D" id="1.25.40.390">
    <property type="match status" value="1"/>
</dbReference>
<gene>
    <name evidence="8" type="ORF">NH26_24785</name>
</gene>
<keyword evidence="3" id="KW-0732">Signal</keyword>
<keyword evidence="5" id="KW-0998">Cell outer membrane</keyword>
<dbReference type="Pfam" id="PF14322">
    <property type="entry name" value="SusD-like_3"/>
    <property type="match status" value="1"/>
</dbReference>
<protein>
    <recommendedName>
        <fullName evidence="10">RagB/SusD family nutrient uptake outer membrane protein</fullName>
    </recommendedName>
</protein>
<dbReference type="InterPro" id="IPR011990">
    <property type="entry name" value="TPR-like_helical_dom_sf"/>
</dbReference>
<evidence type="ECO:0000256" key="1">
    <source>
        <dbReference type="ARBA" id="ARBA00004442"/>
    </source>
</evidence>
<evidence type="ECO:0000256" key="2">
    <source>
        <dbReference type="ARBA" id="ARBA00006275"/>
    </source>
</evidence>
<dbReference type="EMBL" id="JRYR02000003">
    <property type="protein sequence ID" value="OHX63813.1"/>
    <property type="molecule type" value="Genomic_DNA"/>
</dbReference>
<dbReference type="Pfam" id="PF07980">
    <property type="entry name" value="SusD_RagB"/>
    <property type="match status" value="1"/>
</dbReference>
<evidence type="ECO:0000259" key="6">
    <source>
        <dbReference type="Pfam" id="PF07980"/>
    </source>
</evidence>
<dbReference type="InterPro" id="IPR033985">
    <property type="entry name" value="SusD-like_N"/>
</dbReference>
<organism evidence="8 9">
    <name type="scientific">Flammeovirga pacifica</name>
    <dbReference type="NCBI Taxonomy" id="915059"/>
    <lineage>
        <taxon>Bacteria</taxon>
        <taxon>Pseudomonadati</taxon>
        <taxon>Bacteroidota</taxon>
        <taxon>Cytophagia</taxon>
        <taxon>Cytophagales</taxon>
        <taxon>Flammeovirgaceae</taxon>
        <taxon>Flammeovirga</taxon>
    </lineage>
</organism>
<dbReference type="STRING" id="915059.NH26_24785"/>
<comment type="similarity">
    <text evidence="2">Belongs to the SusD family.</text>
</comment>
<keyword evidence="9" id="KW-1185">Reference proteome</keyword>
<evidence type="ECO:0000256" key="4">
    <source>
        <dbReference type="ARBA" id="ARBA00023136"/>
    </source>
</evidence>
<feature type="domain" description="RagB/SusD" evidence="6">
    <location>
        <begin position="329"/>
        <end position="490"/>
    </location>
</feature>
<evidence type="ECO:0000313" key="8">
    <source>
        <dbReference type="EMBL" id="OHX63813.1"/>
    </source>
</evidence>
<dbReference type="GO" id="GO:0009279">
    <property type="term" value="C:cell outer membrane"/>
    <property type="evidence" value="ECO:0007669"/>
    <property type="project" value="UniProtKB-SubCell"/>
</dbReference>
<evidence type="ECO:0008006" key="10">
    <source>
        <dbReference type="Google" id="ProtNLM"/>
    </source>
</evidence>
<comment type="subcellular location">
    <subcellularLocation>
        <location evidence="1">Cell outer membrane</location>
    </subcellularLocation>
</comment>
<evidence type="ECO:0000256" key="3">
    <source>
        <dbReference type="ARBA" id="ARBA00022729"/>
    </source>
</evidence>
<dbReference type="SUPFAM" id="SSF48452">
    <property type="entry name" value="TPR-like"/>
    <property type="match status" value="1"/>
</dbReference>
<feature type="domain" description="SusD-like N-terminal" evidence="7">
    <location>
        <begin position="45"/>
        <end position="204"/>
    </location>
</feature>
<dbReference type="Proteomes" id="UP000179797">
    <property type="component" value="Unassembled WGS sequence"/>
</dbReference>
<dbReference type="AlphaFoldDB" id="A0A1S1YSG8"/>
<sequence length="491" mass="55531">MTETPEDRTTTDTFFQSIENLDHSVTATYRQLVENAWNRSLGSAKARTVFTGADDFTTLDGGNKYDWKVSDQLNISASDIRVSDAGWSMPYTVILQSNFAIQGIGQLISRGEPEDAVNALGAEAYFLRAWAYFRLVRLYGGVPLVLSPEYNQANVNLSRSSVGEVYEQILVDLDFALKHLPQTQPERGRITYWAAKAMKAEIHLTMAGWPLKRTENFALALQEAQDVIQGSPHIFEDDYSQIFDTNRRDTNTEYIWQIKFCNVVNCPGSALNTPFASQATKPTELGGFKDMFIEIAFYNKYPEGARKEFNFLKELVKEDGGTIPWTSFAEKHPFFSKYYSGTIDKYAPYESQKGSTAPVSDLDLPMYRITEMMLIYAEANANGGGGDASIALNYLNQVRRRGKGVDINQNDTDDLVTFTAQDVIDERGWELIGEMRRWFDLIRTETLANALSDRDPSEPSLIGDPNNKNLYWHPLPQLDLELNPKLEQNPR</sequence>
<dbReference type="InterPro" id="IPR012944">
    <property type="entry name" value="SusD_RagB_dom"/>
</dbReference>
<comment type="caution">
    <text evidence="8">The sequence shown here is derived from an EMBL/GenBank/DDBJ whole genome shotgun (WGS) entry which is preliminary data.</text>
</comment>
<keyword evidence="4" id="KW-0472">Membrane</keyword>